<evidence type="ECO:0000256" key="3">
    <source>
        <dbReference type="ARBA" id="ARBA00023242"/>
    </source>
</evidence>
<evidence type="ECO:0000259" key="6">
    <source>
        <dbReference type="Pfam" id="PF23347"/>
    </source>
</evidence>
<dbReference type="InterPro" id="IPR056536">
    <property type="entry name" value="TPR_NUP160_C"/>
</dbReference>
<dbReference type="PANTHER" id="PTHR21286">
    <property type="entry name" value="NUCLEAR PORE COMPLEX PROTEIN NUP160"/>
    <property type="match status" value="1"/>
</dbReference>
<feature type="domain" description="NUP160 helical" evidence="5">
    <location>
        <begin position="548"/>
        <end position="740"/>
    </location>
</feature>
<feature type="domain" description="NUP160 C-terminal TPR" evidence="6">
    <location>
        <begin position="1219"/>
        <end position="1477"/>
    </location>
</feature>
<dbReference type="InterPro" id="IPR059141">
    <property type="entry name" value="Beta-prop_Nup120_160"/>
</dbReference>
<dbReference type="Pfam" id="PF23347">
    <property type="entry name" value="TPR_Nup160_C"/>
    <property type="match status" value="1"/>
</dbReference>
<dbReference type="InterPro" id="IPR021717">
    <property type="entry name" value="Nucleoporin_Nup160"/>
</dbReference>
<comment type="subcellular location">
    <subcellularLocation>
        <location evidence="1">Nucleus</location>
    </subcellularLocation>
</comment>
<keyword evidence="3" id="KW-0539">Nucleus</keyword>
<dbReference type="GO" id="GO:0017056">
    <property type="term" value="F:structural constituent of nuclear pore"/>
    <property type="evidence" value="ECO:0007669"/>
    <property type="project" value="TreeGrafter"/>
</dbReference>
<dbReference type="InterPro" id="IPR035192">
    <property type="entry name" value="NUP160_hel_plant"/>
</dbReference>
<dbReference type="PANTHER" id="PTHR21286:SF0">
    <property type="entry name" value="NUCLEAR PORE COMPLEX PROTEIN NUP160"/>
    <property type="match status" value="1"/>
</dbReference>
<keyword evidence="9" id="KW-1185">Reference proteome</keyword>
<evidence type="ECO:0000259" key="7">
    <source>
        <dbReference type="Pfam" id="PF23354"/>
    </source>
</evidence>
<sequence length="1501" mass="169093">MRNMAAKSGGVEVPIIGMDCIKWIELAVVDDVTTLSSPSAPLTEDCASCCIVGDDPSLYFIWRIHKSRPNCLELLEFSSHKEFPKIGLRITLPDSLSPFAYVSHNQIGSSQTALKNPYLLCTLTVSGVAYFFSLRNVSAYSSCSTFPRDEVMQYNLQSNANVIPITCVAANAGRLFVGRNDGSVASCQLGILHNNAPGFMHELRDDLGIGRLWSFISRGRMAVAVKDLVVVDNHALDLLFVLHSDGTLRVWELSCYRKILSQAMGALNAEVSGVTFVKLWVGEASNNLIPLAILCRISSDIATEVVYVYSLQCTLGDRNTLSIGSLVKNIPLEGGKCVDVKFTSNRILILKDNGLTMHNLVHTNVEEEDIQCYALQEEFVAEQLFQNSEVSAEYLVWMTQSIFPSSKDRIVPFVSSIFLRRLLYPGVCLNAVLRSTLLDYNRHWTENEFVSLTVDGLKEEICSVIECEGASRSMSSIIYNWKNFCSRYFHHWCKNNSAYGLLVQSSTGAVGLVRKNSVSVFRDMETIELLMDGSSGSDEFVSLANCVLDLSGDDPEHKILLEVLRCIICLSQQLGKTVPAIFYESQVSTPFISREEIAPRLLKILETGYSSSVPVLHVSEFRSDHAWKQELIDHKNLRKFSIDVLLSLHALLKKASSWGKVLNVIQSYLQLLVLRKIVQKLDVELDFNINTSVLVQSTSQISKLMFESALDVLLFLSYLLNVSGQINMSHDDISRIQRELIPMIHDIISEWLIIHFFSSTPSDSPSVEDFSSQLSSLQIDSSNGRKSWNDKLGKSDFTLASVILLTTQTSSGNTNHSSTLCLPNPHDIIAAVRDIVSWIIWGKTGEQSTFLRRSIDLSFILFRHGQYNAVEYLVTTVESNLLREKISKSIKDTDGEWSALQHLLGCSLLAQARYEFQGMLKDRKVGQAMRCFFRASSGQSACQALQYLSHDSGLPPVGFKGCESPASWKLHYYQWVMQIFEQYGISEGACQFALAALEYVDEALSERDVSNMKDDELATTVKGRLWANVFKFTLDLNLLYNAYCAILSNPDEESKYICLRRFLIVLFERGEIKVVCDGQLPFIGLAEKIEQELAWKADRSEILAKPSAYKLLYAFEMHRHNWRSAASFMYQYTARLRTEIILEDHQYASLVLQERLNGLSAAINALHLVHPAYGWIDPPLEGNSAHSDSFRIKKAKTTAKEELASSDDQVRRVQHYIDMERLQDEFVLTSAEYLLSLANVKWTFSGTDKAPSDLIDLLVQQNLYDMVFVVILKFWKGSGLKRELERVFSAMSFKCCPKNVDSSSTGKNVLLLTSSKEGNVHRSPDTSVASQLFKGNNQWEILEHYLKQYIAFHAGLPVVVAETLLRTDPQIKLPLWLVEMFKDCQRDTTWGMTGKESNPASLFQLYVVYGRYTEAINLFLEYTTEFASVRPSDLINRKRPFAAWFPYKTIECLWAQLEELVNLNHMPDQCEKLKRLLHGALVNHLNLLKEDSKDALSSAAS</sequence>
<evidence type="ECO:0008006" key="10">
    <source>
        <dbReference type="Google" id="ProtNLM"/>
    </source>
</evidence>
<dbReference type="InterPro" id="IPR056535">
    <property type="entry name" value="TPR_NUP160_M"/>
</dbReference>
<dbReference type="EMBL" id="JAIWQS010000002">
    <property type="protein sequence ID" value="KAJ8771948.1"/>
    <property type="molecule type" value="Genomic_DNA"/>
</dbReference>
<reference evidence="8 9" key="1">
    <citation type="submission" date="2021-09" db="EMBL/GenBank/DDBJ databases">
        <title>Genomic insights and catalytic innovation underlie evolution of tropane alkaloids biosynthesis.</title>
        <authorList>
            <person name="Wang Y.-J."/>
            <person name="Tian T."/>
            <person name="Huang J.-P."/>
            <person name="Huang S.-X."/>
        </authorList>
    </citation>
    <scope>NUCLEOTIDE SEQUENCE [LARGE SCALE GENOMIC DNA]</scope>
    <source>
        <strain evidence="8">KIB-2018</strain>
        <tissue evidence="8">Leaf</tissue>
    </source>
</reference>
<gene>
    <name evidence="8" type="ORF">K2173_027125</name>
</gene>
<evidence type="ECO:0000313" key="8">
    <source>
        <dbReference type="EMBL" id="KAJ8771948.1"/>
    </source>
</evidence>
<comment type="caution">
    <text evidence="8">The sequence shown here is derived from an EMBL/GenBank/DDBJ whole genome shotgun (WGS) entry which is preliminary data.</text>
</comment>
<evidence type="ECO:0000256" key="2">
    <source>
        <dbReference type="ARBA" id="ARBA00022448"/>
    </source>
</evidence>
<keyword evidence="2" id="KW-0813">Transport</keyword>
<organism evidence="8 9">
    <name type="scientific">Erythroxylum novogranatense</name>
    <dbReference type="NCBI Taxonomy" id="1862640"/>
    <lineage>
        <taxon>Eukaryota</taxon>
        <taxon>Viridiplantae</taxon>
        <taxon>Streptophyta</taxon>
        <taxon>Embryophyta</taxon>
        <taxon>Tracheophyta</taxon>
        <taxon>Spermatophyta</taxon>
        <taxon>Magnoliopsida</taxon>
        <taxon>eudicotyledons</taxon>
        <taxon>Gunneridae</taxon>
        <taxon>Pentapetalae</taxon>
        <taxon>rosids</taxon>
        <taxon>fabids</taxon>
        <taxon>Malpighiales</taxon>
        <taxon>Erythroxylaceae</taxon>
        <taxon>Erythroxylum</taxon>
    </lineage>
</organism>
<evidence type="ECO:0000256" key="1">
    <source>
        <dbReference type="ARBA" id="ARBA00004123"/>
    </source>
</evidence>
<feature type="domain" description="Nucleoporin Nup120/160 beta-propeller" evidence="4">
    <location>
        <begin position="59"/>
        <end position="528"/>
    </location>
</feature>
<dbReference type="GO" id="GO:0005643">
    <property type="term" value="C:nuclear pore"/>
    <property type="evidence" value="ECO:0007669"/>
    <property type="project" value="TreeGrafter"/>
</dbReference>
<dbReference type="Pfam" id="PF17238">
    <property type="entry name" value="NUP160_helical_2"/>
    <property type="match status" value="1"/>
</dbReference>
<proteinExistence type="predicted"/>
<name>A0AAV8U226_9ROSI</name>
<evidence type="ECO:0000259" key="4">
    <source>
        <dbReference type="Pfam" id="PF11715"/>
    </source>
</evidence>
<evidence type="ECO:0000313" key="9">
    <source>
        <dbReference type="Proteomes" id="UP001159364"/>
    </source>
</evidence>
<accession>A0AAV8U226</accession>
<dbReference type="Pfam" id="PF23354">
    <property type="entry name" value="TPR_NUP160_120_M"/>
    <property type="match status" value="1"/>
</dbReference>
<evidence type="ECO:0000259" key="5">
    <source>
        <dbReference type="Pfam" id="PF17238"/>
    </source>
</evidence>
<dbReference type="Proteomes" id="UP001159364">
    <property type="component" value="Linkage Group LG02"/>
</dbReference>
<dbReference type="Pfam" id="PF11715">
    <property type="entry name" value="Beta-prop_Nup120_160"/>
    <property type="match status" value="1"/>
</dbReference>
<feature type="domain" description="NUP160 middle TPR" evidence="7">
    <location>
        <begin position="920"/>
        <end position="1168"/>
    </location>
</feature>
<protein>
    <recommendedName>
        <fullName evidence="10">Nuclear pore complex protein NUP160</fullName>
    </recommendedName>
</protein>